<proteinExistence type="predicted"/>
<evidence type="ECO:0000313" key="2">
    <source>
        <dbReference type="Proteomes" id="UP001234989"/>
    </source>
</evidence>
<gene>
    <name evidence="1" type="ORF">MTR67_023922</name>
</gene>
<dbReference type="AlphaFoldDB" id="A0AAF0QUG2"/>
<keyword evidence="2" id="KW-1185">Reference proteome</keyword>
<evidence type="ECO:0000313" key="1">
    <source>
        <dbReference type="EMBL" id="WMV30537.1"/>
    </source>
</evidence>
<reference evidence="1" key="1">
    <citation type="submission" date="2023-08" db="EMBL/GenBank/DDBJ databases">
        <title>A de novo genome assembly of Solanum verrucosum Schlechtendal, a Mexican diploid species geographically isolated from the other diploid A-genome species in potato relatives.</title>
        <authorList>
            <person name="Hosaka K."/>
        </authorList>
    </citation>
    <scope>NUCLEOTIDE SEQUENCE</scope>
    <source>
        <tissue evidence="1">Young leaves</tissue>
    </source>
</reference>
<name>A0AAF0QUG2_SOLVR</name>
<sequence length="65" mass="7477">MKGVMRFGKDGKLSPRYIGPYRIFKKDWQCSLCVRATTTVSSGSFGIPHLHVEKVHGRSFIYHTY</sequence>
<organism evidence="1 2">
    <name type="scientific">Solanum verrucosum</name>
    <dbReference type="NCBI Taxonomy" id="315347"/>
    <lineage>
        <taxon>Eukaryota</taxon>
        <taxon>Viridiplantae</taxon>
        <taxon>Streptophyta</taxon>
        <taxon>Embryophyta</taxon>
        <taxon>Tracheophyta</taxon>
        <taxon>Spermatophyta</taxon>
        <taxon>Magnoliopsida</taxon>
        <taxon>eudicotyledons</taxon>
        <taxon>Gunneridae</taxon>
        <taxon>Pentapetalae</taxon>
        <taxon>asterids</taxon>
        <taxon>lamiids</taxon>
        <taxon>Solanales</taxon>
        <taxon>Solanaceae</taxon>
        <taxon>Solanoideae</taxon>
        <taxon>Solaneae</taxon>
        <taxon>Solanum</taxon>
    </lineage>
</organism>
<dbReference type="EMBL" id="CP133616">
    <property type="protein sequence ID" value="WMV30537.1"/>
    <property type="molecule type" value="Genomic_DNA"/>
</dbReference>
<dbReference type="Proteomes" id="UP001234989">
    <property type="component" value="Chromosome 5"/>
</dbReference>
<accession>A0AAF0QUG2</accession>
<protein>
    <submittedName>
        <fullName evidence="1">Uncharacterized protein</fullName>
    </submittedName>
</protein>